<feature type="compositionally biased region" description="Basic and acidic residues" evidence="1">
    <location>
        <begin position="27"/>
        <end position="36"/>
    </location>
</feature>
<organism evidence="2">
    <name type="scientific">Culex pipiens</name>
    <name type="common">House mosquito</name>
    <dbReference type="NCBI Taxonomy" id="7175"/>
    <lineage>
        <taxon>Eukaryota</taxon>
        <taxon>Metazoa</taxon>
        <taxon>Ecdysozoa</taxon>
        <taxon>Arthropoda</taxon>
        <taxon>Hexapoda</taxon>
        <taxon>Insecta</taxon>
        <taxon>Pterygota</taxon>
        <taxon>Neoptera</taxon>
        <taxon>Endopterygota</taxon>
        <taxon>Diptera</taxon>
        <taxon>Nematocera</taxon>
        <taxon>Culicoidea</taxon>
        <taxon>Culicidae</taxon>
        <taxon>Culicinae</taxon>
        <taxon>Culicini</taxon>
        <taxon>Culex</taxon>
        <taxon>Culex</taxon>
    </lineage>
</organism>
<feature type="compositionally biased region" description="Acidic residues" evidence="1">
    <location>
        <begin position="47"/>
        <end position="57"/>
    </location>
</feature>
<feature type="region of interest" description="Disordered" evidence="1">
    <location>
        <begin position="1"/>
        <end position="139"/>
    </location>
</feature>
<reference evidence="2" key="1">
    <citation type="submission" date="2021-05" db="EMBL/GenBank/DDBJ databases">
        <authorList>
            <person name="Alioto T."/>
            <person name="Alioto T."/>
            <person name="Gomez Garrido J."/>
        </authorList>
    </citation>
    <scope>NUCLEOTIDE SEQUENCE</scope>
</reference>
<feature type="compositionally biased region" description="Basic and acidic residues" evidence="1">
    <location>
        <begin position="99"/>
        <end position="113"/>
    </location>
</feature>
<keyword evidence="2" id="KW-0378">Hydrolase</keyword>
<feature type="compositionally biased region" description="Acidic residues" evidence="1">
    <location>
        <begin position="491"/>
        <end position="501"/>
    </location>
</feature>
<feature type="compositionally biased region" description="Acidic residues" evidence="1">
    <location>
        <begin position="436"/>
        <end position="445"/>
    </location>
</feature>
<proteinExistence type="predicted"/>
<feature type="compositionally biased region" description="Polar residues" evidence="1">
    <location>
        <begin position="195"/>
        <end position="209"/>
    </location>
</feature>
<feature type="region of interest" description="Disordered" evidence="1">
    <location>
        <begin position="186"/>
        <end position="211"/>
    </location>
</feature>
<feature type="compositionally biased region" description="Basic residues" evidence="1">
    <location>
        <begin position="117"/>
        <end position="134"/>
    </location>
</feature>
<feature type="region of interest" description="Disordered" evidence="1">
    <location>
        <begin position="436"/>
        <end position="566"/>
    </location>
</feature>
<evidence type="ECO:0000313" key="2">
    <source>
        <dbReference type="EMBL" id="CAG6457460.1"/>
    </source>
</evidence>
<feature type="compositionally biased region" description="Basic and acidic residues" evidence="1">
    <location>
        <begin position="58"/>
        <end position="72"/>
    </location>
</feature>
<dbReference type="EMBL" id="HBUE01032845">
    <property type="protein sequence ID" value="CAG6457460.1"/>
    <property type="molecule type" value="Transcribed_RNA"/>
</dbReference>
<protein>
    <submittedName>
        <fullName evidence="2">Structure-specific endonuclease subunit SLX4</fullName>
    </submittedName>
</protein>
<dbReference type="AlphaFoldDB" id="A0A8D8AJN2"/>
<keyword evidence="2" id="KW-0255">Endonuclease</keyword>
<accession>A0A8D8AJN2</accession>
<keyword evidence="2" id="KW-0540">Nuclease</keyword>
<evidence type="ECO:0000256" key="1">
    <source>
        <dbReference type="SAM" id="MobiDB-lite"/>
    </source>
</evidence>
<name>A0A8D8AJN2_CULPI</name>
<sequence length="566" mass="63081">MAASGKVKYAKLRLFKPSTSGASKPEVSQEHGESPKEPPAPLPEVIDLVDSEPEPDEMLIKRTRLDSREKSPDSPILRLPKLPRKPPEGGSGMISKFFKTSEDDFEPVKKETTAPKAKTKVQRKVTTRKPRAPRKSSQDIRKAFQKYQDNDELLLNELMVEHSRAEQVDPEQLQLAIAMSRSLSEQHGVAEDISDSQQPEVGSSASESTLQERRLQGIRTTLEQYGFKCKGNYADQDLNALFGTPPGPKTGRRGKTRRKTMLIRRTPEDIVAFMERGAERLLREDLHAQLKESDAQLDVRSYGSDVFWMNENPNLGEGAIPEYFVEGLMEPYPAKAGCLLKDWHAIPGRERTPERKRIVPEVEPPAPPEVPDPNLSEVLQDPEDALLDMDTVPDEYREKYNNEVPLPVRVANNDELRLSIPEPEDDEAMVISEEVPENVEAEAEVIPEAAPLTEKETSDEDEVMVLSDETPLPTTPCPVFAQPSASSPELFDSDEGEEEEGLFLTAPEEVAADEKVEEVLPSTLAPPPPEEDALCTSSDNMFEDFDPADVSEPIVDCDMYSSDEGN</sequence>
<dbReference type="GO" id="GO:0004519">
    <property type="term" value="F:endonuclease activity"/>
    <property type="evidence" value="ECO:0007669"/>
    <property type="project" value="UniProtKB-KW"/>
</dbReference>